<accession>A0ABU2JRR6</accession>
<keyword evidence="3" id="KW-0804">Transcription</keyword>
<dbReference type="Gene3D" id="1.10.10.10">
    <property type="entry name" value="Winged helix-like DNA-binding domain superfamily/Winged helix DNA-binding domain"/>
    <property type="match status" value="1"/>
</dbReference>
<dbReference type="PROSITE" id="PS50949">
    <property type="entry name" value="HTH_GNTR"/>
    <property type="match status" value="1"/>
</dbReference>
<dbReference type="RefSeq" id="WP_311667474.1">
    <property type="nucleotide sequence ID" value="NZ_JAVREO010000007.1"/>
</dbReference>
<evidence type="ECO:0000313" key="5">
    <source>
        <dbReference type="EMBL" id="MDT0267414.1"/>
    </source>
</evidence>
<dbReference type="Proteomes" id="UP001183410">
    <property type="component" value="Unassembled WGS sequence"/>
</dbReference>
<evidence type="ECO:0000256" key="3">
    <source>
        <dbReference type="ARBA" id="ARBA00023163"/>
    </source>
</evidence>
<proteinExistence type="predicted"/>
<dbReference type="InterPro" id="IPR000524">
    <property type="entry name" value="Tscrpt_reg_HTH_GntR"/>
</dbReference>
<dbReference type="PANTHER" id="PTHR43537">
    <property type="entry name" value="TRANSCRIPTIONAL REGULATOR, GNTR FAMILY"/>
    <property type="match status" value="1"/>
</dbReference>
<gene>
    <name evidence="5" type="ORF">RM844_14070</name>
</gene>
<dbReference type="PANTHER" id="PTHR43537:SF5">
    <property type="entry name" value="UXU OPERON TRANSCRIPTIONAL REGULATOR"/>
    <property type="match status" value="1"/>
</dbReference>
<dbReference type="InterPro" id="IPR011711">
    <property type="entry name" value="GntR_C"/>
</dbReference>
<keyword evidence="6" id="KW-1185">Reference proteome</keyword>
<evidence type="ECO:0000259" key="4">
    <source>
        <dbReference type="PROSITE" id="PS50949"/>
    </source>
</evidence>
<dbReference type="InterPro" id="IPR008920">
    <property type="entry name" value="TF_FadR/GntR_C"/>
</dbReference>
<protein>
    <submittedName>
        <fullName evidence="5">GntR family transcriptional regulator</fullName>
    </submittedName>
</protein>
<organism evidence="5 6">
    <name type="scientific">Streptomyces chisholmiae</name>
    <dbReference type="NCBI Taxonomy" id="3075540"/>
    <lineage>
        <taxon>Bacteria</taxon>
        <taxon>Bacillati</taxon>
        <taxon>Actinomycetota</taxon>
        <taxon>Actinomycetes</taxon>
        <taxon>Kitasatosporales</taxon>
        <taxon>Streptomycetaceae</taxon>
        <taxon>Streptomyces</taxon>
    </lineage>
</organism>
<reference evidence="6" key="1">
    <citation type="submission" date="2023-07" db="EMBL/GenBank/DDBJ databases">
        <title>30 novel species of actinomycetes from the DSMZ collection.</title>
        <authorList>
            <person name="Nouioui I."/>
        </authorList>
    </citation>
    <scope>NUCLEOTIDE SEQUENCE [LARGE SCALE GENOMIC DNA]</scope>
    <source>
        <strain evidence="6">DSM 44915</strain>
    </source>
</reference>
<evidence type="ECO:0000256" key="2">
    <source>
        <dbReference type="ARBA" id="ARBA00023125"/>
    </source>
</evidence>
<dbReference type="Pfam" id="PF00392">
    <property type="entry name" value="GntR"/>
    <property type="match status" value="1"/>
</dbReference>
<sequence>MDPPSLVQLAAGAIRKMILSGELGPGDRLIELALTERLGISRPPLREAMRLLEQEGLILVQPRRGATVAALTDRDVYEILTLRSALERTAIELGVPVRLPERLAACREALGRMERSAAEEDRAALVESGYAFHAALVGLAGHRRIEDIYSSLHRQLLLCMARNLYTRERYYEDLDVHVARHRHLLELVEAGDPAAVLAELAVHGERSFSQLADRVPRAGKRS</sequence>
<dbReference type="EMBL" id="JAVREO010000007">
    <property type="protein sequence ID" value="MDT0267414.1"/>
    <property type="molecule type" value="Genomic_DNA"/>
</dbReference>
<dbReference type="PRINTS" id="PR00035">
    <property type="entry name" value="HTHGNTR"/>
</dbReference>
<feature type="domain" description="HTH gntR-type" evidence="4">
    <location>
        <begin position="4"/>
        <end position="71"/>
    </location>
</feature>
<name>A0ABU2JRR6_9ACTN</name>
<dbReference type="Pfam" id="PF07729">
    <property type="entry name" value="FCD"/>
    <property type="match status" value="1"/>
</dbReference>
<comment type="caution">
    <text evidence="5">The sequence shown here is derived from an EMBL/GenBank/DDBJ whole genome shotgun (WGS) entry which is preliminary data.</text>
</comment>
<evidence type="ECO:0000256" key="1">
    <source>
        <dbReference type="ARBA" id="ARBA00023015"/>
    </source>
</evidence>
<evidence type="ECO:0000313" key="6">
    <source>
        <dbReference type="Proteomes" id="UP001183410"/>
    </source>
</evidence>
<keyword evidence="1" id="KW-0805">Transcription regulation</keyword>
<keyword evidence="2" id="KW-0238">DNA-binding</keyword>
<dbReference type="CDD" id="cd07377">
    <property type="entry name" value="WHTH_GntR"/>
    <property type="match status" value="1"/>
</dbReference>
<dbReference type="SMART" id="SM00345">
    <property type="entry name" value="HTH_GNTR"/>
    <property type="match status" value="1"/>
</dbReference>
<dbReference type="SUPFAM" id="SSF46785">
    <property type="entry name" value="Winged helix' DNA-binding domain"/>
    <property type="match status" value="1"/>
</dbReference>
<dbReference type="InterPro" id="IPR036390">
    <property type="entry name" value="WH_DNA-bd_sf"/>
</dbReference>
<dbReference type="SUPFAM" id="SSF48008">
    <property type="entry name" value="GntR ligand-binding domain-like"/>
    <property type="match status" value="1"/>
</dbReference>
<dbReference type="InterPro" id="IPR036388">
    <property type="entry name" value="WH-like_DNA-bd_sf"/>
</dbReference>
<dbReference type="Gene3D" id="1.20.120.530">
    <property type="entry name" value="GntR ligand-binding domain-like"/>
    <property type="match status" value="1"/>
</dbReference>
<dbReference type="SMART" id="SM00895">
    <property type="entry name" value="FCD"/>
    <property type="match status" value="1"/>
</dbReference>